<evidence type="ECO:0000256" key="4">
    <source>
        <dbReference type="ARBA" id="ARBA00023125"/>
    </source>
</evidence>
<name>A0ABS1WZP6_9GAMM</name>
<organism evidence="7 8">
    <name type="scientific">Steroidobacter gossypii</name>
    <dbReference type="NCBI Taxonomy" id="2805490"/>
    <lineage>
        <taxon>Bacteria</taxon>
        <taxon>Pseudomonadati</taxon>
        <taxon>Pseudomonadota</taxon>
        <taxon>Gammaproteobacteria</taxon>
        <taxon>Steroidobacterales</taxon>
        <taxon>Steroidobacteraceae</taxon>
        <taxon>Steroidobacter</taxon>
    </lineage>
</organism>
<accession>A0ABS1WZP6</accession>
<keyword evidence="4" id="KW-0238">DNA-binding</keyword>
<dbReference type="Pfam" id="PF08681">
    <property type="entry name" value="TacA1"/>
    <property type="match status" value="1"/>
</dbReference>
<evidence type="ECO:0000313" key="8">
    <source>
        <dbReference type="Proteomes" id="UP000661077"/>
    </source>
</evidence>
<sequence length="93" mass="10689">MSRNPDRKDELIHIRASAATKEFLNRAATLRGQKLPEFILESARARADETILDQSLFLLPPGAYERFVAMLDAPDTPKKAVRARMRRKPVWQE</sequence>
<gene>
    <name evidence="7" type="ORF">JM946_17075</name>
</gene>
<dbReference type="PANTHER" id="PTHR35401:SF1">
    <property type="entry name" value="CYTOPLASMIC PROTEIN"/>
    <property type="match status" value="1"/>
</dbReference>
<dbReference type="Gene3D" id="1.20.5.780">
    <property type="entry name" value="Single helix bin"/>
    <property type="match status" value="1"/>
</dbReference>
<reference evidence="7 8" key="1">
    <citation type="journal article" date="2021" name="Int. J. Syst. Evol. Microbiol.">
        <title>Steroidobacter gossypii sp. nov., isolated from soil of cotton cropping field.</title>
        <authorList>
            <person name="Huang R."/>
            <person name="Yang S."/>
            <person name="Zhen C."/>
            <person name="Liu W."/>
        </authorList>
    </citation>
    <scope>NUCLEOTIDE SEQUENCE [LARGE SCALE GENOMIC DNA]</scope>
    <source>
        <strain evidence="7 8">S1-65</strain>
    </source>
</reference>
<comment type="caution">
    <text evidence="7">The sequence shown here is derived from an EMBL/GenBank/DDBJ whole genome shotgun (WGS) entry which is preliminary data.</text>
</comment>
<dbReference type="SUPFAM" id="SSF47598">
    <property type="entry name" value="Ribbon-helix-helix"/>
    <property type="match status" value="1"/>
</dbReference>
<dbReference type="Proteomes" id="UP000661077">
    <property type="component" value="Unassembled WGS sequence"/>
</dbReference>
<evidence type="ECO:0000256" key="3">
    <source>
        <dbReference type="ARBA" id="ARBA00023015"/>
    </source>
</evidence>
<evidence type="ECO:0000313" key="7">
    <source>
        <dbReference type="EMBL" id="MBM0106446.1"/>
    </source>
</evidence>
<evidence type="ECO:0000256" key="5">
    <source>
        <dbReference type="ARBA" id="ARBA00023163"/>
    </source>
</evidence>
<dbReference type="RefSeq" id="WP_203168549.1">
    <property type="nucleotide sequence ID" value="NZ_JAEVLS010000003.1"/>
</dbReference>
<protein>
    <submittedName>
        <fullName evidence="7">DUF1778 domain-containing protein</fullName>
    </submittedName>
</protein>
<evidence type="ECO:0000256" key="2">
    <source>
        <dbReference type="ARBA" id="ARBA00022649"/>
    </source>
</evidence>
<comment type="similarity">
    <text evidence="6">Belongs to the TacA antitoxin family.</text>
</comment>
<dbReference type="EMBL" id="JAEVLS010000003">
    <property type="protein sequence ID" value="MBM0106446.1"/>
    <property type="molecule type" value="Genomic_DNA"/>
</dbReference>
<dbReference type="InterPro" id="IPR010985">
    <property type="entry name" value="Ribbon_hlx_hlx"/>
</dbReference>
<proteinExistence type="inferred from homology"/>
<keyword evidence="1" id="KW-0678">Repressor</keyword>
<evidence type="ECO:0000256" key="6">
    <source>
        <dbReference type="ARBA" id="ARBA00049988"/>
    </source>
</evidence>
<dbReference type="PANTHER" id="PTHR35401">
    <property type="entry name" value="COPG FAMILY HELIX-TURN-HELIX PROTEIN-RELATED-RELATED"/>
    <property type="match status" value="1"/>
</dbReference>
<keyword evidence="3" id="KW-0805">Transcription regulation</keyword>
<dbReference type="InterPro" id="IPR014795">
    <property type="entry name" value="TacA_1-like"/>
</dbReference>
<evidence type="ECO:0000256" key="1">
    <source>
        <dbReference type="ARBA" id="ARBA00022491"/>
    </source>
</evidence>
<keyword evidence="5" id="KW-0804">Transcription</keyword>
<keyword evidence="2" id="KW-1277">Toxin-antitoxin system</keyword>
<keyword evidence="8" id="KW-1185">Reference proteome</keyword>